<keyword evidence="1" id="KW-0812">Transmembrane</keyword>
<comment type="caution">
    <text evidence="2">The sequence shown here is derived from an EMBL/GenBank/DDBJ whole genome shotgun (WGS) entry which is preliminary data.</text>
</comment>
<dbReference type="Proteomes" id="UP000285906">
    <property type="component" value="Unassembled WGS sequence"/>
</dbReference>
<name>A0A420DBI6_9FLAO</name>
<protein>
    <submittedName>
        <fullName evidence="2">Uncharacterized protein</fullName>
    </submittedName>
</protein>
<evidence type="ECO:0000256" key="1">
    <source>
        <dbReference type="SAM" id="Phobius"/>
    </source>
</evidence>
<dbReference type="EMBL" id="RAQH01000003">
    <property type="protein sequence ID" value="RKE88387.1"/>
    <property type="molecule type" value="Genomic_DNA"/>
</dbReference>
<gene>
    <name evidence="2" type="ORF">BXY58_1538</name>
</gene>
<sequence length="77" mass="9071">MKKYQETIYKIILLFSVLINLFLIGLLFFVLRDSFAGKGGWSMEGRGFWFFIGIIFAYSLMNSIFIIRFLKIKSTQE</sequence>
<proteinExistence type="predicted"/>
<organism evidence="2 3">
    <name type="scientific">Epilithonimonas arachidiradicis</name>
    <dbReference type="NCBI Taxonomy" id="1617282"/>
    <lineage>
        <taxon>Bacteria</taxon>
        <taxon>Pseudomonadati</taxon>
        <taxon>Bacteroidota</taxon>
        <taxon>Flavobacteriia</taxon>
        <taxon>Flavobacteriales</taxon>
        <taxon>Weeksellaceae</taxon>
        <taxon>Chryseobacterium group</taxon>
        <taxon>Epilithonimonas</taxon>
    </lineage>
</organism>
<dbReference type="AlphaFoldDB" id="A0A420DBI6"/>
<feature type="transmembrane region" description="Helical" evidence="1">
    <location>
        <begin position="12"/>
        <end position="31"/>
    </location>
</feature>
<keyword evidence="1" id="KW-0472">Membrane</keyword>
<feature type="transmembrane region" description="Helical" evidence="1">
    <location>
        <begin position="47"/>
        <end position="70"/>
    </location>
</feature>
<reference evidence="2 3" key="1">
    <citation type="submission" date="2018-09" db="EMBL/GenBank/DDBJ databases">
        <title>Genomic Encyclopedia of Archaeal and Bacterial Type Strains, Phase II (KMG-II): from individual species to whole genera.</title>
        <authorList>
            <person name="Goeker M."/>
        </authorList>
    </citation>
    <scope>NUCLEOTIDE SEQUENCE [LARGE SCALE GENOMIC DNA]</scope>
    <source>
        <strain evidence="2 3">DSM 27620</strain>
    </source>
</reference>
<keyword evidence="1" id="KW-1133">Transmembrane helix</keyword>
<evidence type="ECO:0000313" key="2">
    <source>
        <dbReference type="EMBL" id="RKE88387.1"/>
    </source>
</evidence>
<evidence type="ECO:0000313" key="3">
    <source>
        <dbReference type="Proteomes" id="UP000285906"/>
    </source>
</evidence>
<accession>A0A420DBI6</accession>